<feature type="domain" description="CN hydrolase" evidence="3">
    <location>
        <begin position="26"/>
        <end position="302"/>
    </location>
</feature>
<dbReference type="PANTHER" id="PTHR43674">
    <property type="entry name" value="NITRILASE C965.09-RELATED"/>
    <property type="match status" value="1"/>
</dbReference>
<dbReference type="Gene3D" id="3.60.110.10">
    <property type="entry name" value="Carbon-nitrogen hydrolase"/>
    <property type="match status" value="1"/>
</dbReference>
<organism evidence="4 5">
    <name type="scientific">Frankia canadensis</name>
    <dbReference type="NCBI Taxonomy" id="1836972"/>
    <lineage>
        <taxon>Bacteria</taxon>
        <taxon>Bacillati</taxon>
        <taxon>Actinomycetota</taxon>
        <taxon>Actinomycetes</taxon>
        <taxon>Frankiales</taxon>
        <taxon>Frankiaceae</taxon>
        <taxon>Frankia</taxon>
    </lineage>
</organism>
<keyword evidence="1" id="KW-0378">Hydrolase</keyword>
<name>A0A2I2KIM3_9ACTN</name>
<dbReference type="InterPro" id="IPR003010">
    <property type="entry name" value="C-N_Hydrolase"/>
</dbReference>
<evidence type="ECO:0000256" key="1">
    <source>
        <dbReference type="ARBA" id="ARBA00022801"/>
    </source>
</evidence>
<sequence>MDRWGDRFDQWARIIPARIEQGDNMITVGAVAAEFGRDLEAAFTRIAAILDDARARGAHLVVLPEAALGGYLTTLDDSPAPTGAEPPTADPAPDGSGRVEAAPGDDAAEDSLPPALALDGPQLRRLARLAGDLVVVVGLCEDGGGARYNTAVAVNGDGLLGVHRKVHQPLGEGASYRAGDSFTAFDTPLGRIGMLICYDKAFPEAARALAVDGAQIVACVSAWPASRTFRAPDLADDRWTRRFDLFDQARALENQVLWVSSNQAGSFGSLRFVASAKVVDAGGEVLATTGTTAGVAYATVDLPRMLASARASMFHLRDRRPDAYPDTALPSGTSPLDPFHSILGPGAPAGGTRARKVRCA</sequence>
<evidence type="ECO:0000313" key="5">
    <source>
        <dbReference type="Proteomes" id="UP000234331"/>
    </source>
</evidence>
<dbReference type="EMBL" id="FZMO01000002">
    <property type="protein sequence ID" value="SNQ45489.1"/>
    <property type="molecule type" value="Genomic_DNA"/>
</dbReference>
<dbReference type="GO" id="GO:0016811">
    <property type="term" value="F:hydrolase activity, acting on carbon-nitrogen (but not peptide) bonds, in linear amides"/>
    <property type="evidence" value="ECO:0007669"/>
    <property type="project" value="TreeGrafter"/>
</dbReference>
<dbReference type="AlphaFoldDB" id="A0A2I2KIM3"/>
<accession>A0A2I2KIM3</accession>
<protein>
    <recommendedName>
        <fullName evidence="3">CN hydrolase domain-containing protein</fullName>
    </recommendedName>
</protein>
<dbReference type="Pfam" id="PF00795">
    <property type="entry name" value="CN_hydrolase"/>
    <property type="match status" value="1"/>
</dbReference>
<dbReference type="InterPro" id="IPR036526">
    <property type="entry name" value="C-N_Hydrolase_sf"/>
</dbReference>
<proteinExistence type="predicted"/>
<dbReference type="CDD" id="cd07197">
    <property type="entry name" value="nitrilase"/>
    <property type="match status" value="1"/>
</dbReference>
<evidence type="ECO:0000313" key="4">
    <source>
        <dbReference type="EMBL" id="SNQ45489.1"/>
    </source>
</evidence>
<dbReference type="Proteomes" id="UP000234331">
    <property type="component" value="Unassembled WGS sequence"/>
</dbReference>
<dbReference type="SUPFAM" id="SSF56317">
    <property type="entry name" value="Carbon-nitrogen hydrolase"/>
    <property type="match status" value="1"/>
</dbReference>
<dbReference type="PROSITE" id="PS50263">
    <property type="entry name" value="CN_HYDROLASE"/>
    <property type="match status" value="1"/>
</dbReference>
<dbReference type="InterPro" id="IPR050345">
    <property type="entry name" value="Aliph_Amidase/BUP"/>
</dbReference>
<keyword evidence="5" id="KW-1185">Reference proteome</keyword>
<gene>
    <name evidence="4" type="ORF">FRACA_100057</name>
</gene>
<evidence type="ECO:0000256" key="2">
    <source>
        <dbReference type="SAM" id="MobiDB-lite"/>
    </source>
</evidence>
<dbReference type="PANTHER" id="PTHR43674:SF16">
    <property type="entry name" value="CARBON-NITROGEN FAMILY, PUTATIVE (AFU_ORTHOLOGUE AFUA_5G02350)-RELATED"/>
    <property type="match status" value="1"/>
</dbReference>
<reference evidence="4 5" key="1">
    <citation type="submission" date="2017-06" db="EMBL/GenBank/DDBJ databases">
        <authorList>
            <person name="Kim H.J."/>
            <person name="Triplett B.A."/>
        </authorList>
    </citation>
    <scope>NUCLEOTIDE SEQUENCE [LARGE SCALE GENOMIC DNA]</scope>
    <source>
        <strain evidence="4">FRACA_ARgP5</strain>
    </source>
</reference>
<feature type="region of interest" description="Disordered" evidence="2">
    <location>
        <begin position="74"/>
        <end position="114"/>
    </location>
</feature>
<evidence type="ECO:0000259" key="3">
    <source>
        <dbReference type="PROSITE" id="PS50263"/>
    </source>
</evidence>